<evidence type="ECO:0000313" key="2">
    <source>
        <dbReference type="EMBL" id="ATZ51477.1"/>
    </source>
</evidence>
<dbReference type="SUPFAM" id="SSF51905">
    <property type="entry name" value="FAD/NAD(P)-binding domain"/>
    <property type="match status" value="1"/>
</dbReference>
<reference evidence="2 3" key="3">
    <citation type="journal article" date="2017" name="Mol. Plant Pathol.">
        <title>A gapless genome sequence of the fungus Botrytis cinerea.</title>
        <authorList>
            <person name="Van Kan J.A."/>
            <person name="Stassen J.H."/>
            <person name="Mosbach A."/>
            <person name="Van Der Lee T.A."/>
            <person name="Faino L."/>
            <person name="Farmer A.D."/>
            <person name="Papasotiriou D.G."/>
            <person name="Zhou S."/>
            <person name="Seidl M.F."/>
            <person name="Cottam E."/>
            <person name="Edel D."/>
            <person name="Hahn M."/>
            <person name="Schwartz D.C."/>
            <person name="Dietrich R.A."/>
            <person name="Widdison S."/>
            <person name="Scalliet G."/>
        </authorList>
    </citation>
    <scope>NUCLEOTIDE SEQUENCE [LARGE SCALE GENOMIC DNA]</scope>
    <source>
        <strain evidence="2 3">B05.10</strain>
    </source>
</reference>
<dbReference type="AlphaFoldDB" id="A0A384JM79"/>
<protein>
    <submittedName>
        <fullName evidence="2">Bcdao11</fullName>
    </submittedName>
</protein>
<reference evidence="2 3" key="2">
    <citation type="journal article" date="2012" name="Eukaryot. Cell">
        <title>Genome update of Botrytis cinerea strains B05.10 and T4.</title>
        <authorList>
            <person name="Staats M."/>
            <person name="van Kan J.A."/>
        </authorList>
    </citation>
    <scope>NUCLEOTIDE SEQUENCE [LARGE SCALE GENOMIC DNA]</scope>
    <source>
        <strain evidence="2 3">B05.10</strain>
    </source>
</reference>
<dbReference type="RefSeq" id="XP_001551520.1">
    <property type="nucleotide sequence ID" value="XM_001551470.2"/>
</dbReference>
<organism evidence="2 3">
    <name type="scientific">Botryotinia fuckeliana (strain B05.10)</name>
    <name type="common">Noble rot fungus</name>
    <name type="synonym">Botrytis cinerea</name>
    <dbReference type="NCBI Taxonomy" id="332648"/>
    <lineage>
        <taxon>Eukaryota</taxon>
        <taxon>Fungi</taxon>
        <taxon>Dikarya</taxon>
        <taxon>Ascomycota</taxon>
        <taxon>Pezizomycotina</taxon>
        <taxon>Leotiomycetes</taxon>
        <taxon>Helotiales</taxon>
        <taxon>Sclerotiniaceae</taxon>
        <taxon>Botrytis</taxon>
    </lineage>
</organism>
<dbReference type="GeneID" id="5432029"/>
<proteinExistence type="predicted"/>
<dbReference type="Gene3D" id="3.30.9.10">
    <property type="entry name" value="D-Amino Acid Oxidase, subunit A, domain 2"/>
    <property type="match status" value="1"/>
</dbReference>
<dbReference type="InterPro" id="IPR006076">
    <property type="entry name" value="FAD-dep_OxRdtase"/>
</dbReference>
<dbReference type="Pfam" id="PF01266">
    <property type="entry name" value="DAO"/>
    <property type="match status" value="1"/>
</dbReference>
<gene>
    <name evidence="2" type="primary">Bcdao11</name>
    <name evidence="2" type="ORF">BCIN_07g01080</name>
</gene>
<sequence>MGSVFSLLRDGYFGILGLIAIIAESNKAASALLDRITRVKFPHENPTSSFWEQQPLHPELVNVQSEQLAPRADIVIIGSGMTGASVAYTILNECLAIGRPIKVAILEGRTICSGATGRNGGHIKVAPFYEYKKFKDRFGAASAQKILEFYLKHRPFLLNLSKEEGLKEGEARDVTTVDAFTDAERLKEATEMLCILREDLPELAKGIEILDGETVQKQFGFSSQFHGGITYTSGALWPYRFVTAIYAALLSKFPEQFSIETGTMVQSIQTTSNPDSPFLLNTSRGDITAAHVVHATEAFTANLVPGLVGKLFPLRGHMSAQRPGKSFPHYDGKISWSIVGSRDYEYITQRPGKPDATDGLGAEIMTGGGSVHMDGTGLNEVGQWDDDKIEQPIGSYLAGVLPVSFRSSFWGEDANGSIVKSMWTGAMGLTCDFMPLVGKLSPSLTKRAVNVGNKQVTANTNAAPAEWIAAGFNGSGMVTTWLSGVAVALQVLGRENVNSNGQIWKPDGVVSDWFPEEFICSSKRVAQSSIHELPRLI</sequence>
<dbReference type="PANTHER" id="PTHR13847:SF213">
    <property type="entry name" value="DEPENDENT OXIDOREDUCTASE, PUTATIVE-RELATED"/>
    <property type="match status" value="1"/>
</dbReference>
<reference evidence="2 3" key="1">
    <citation type="journal article" date="2011" name="PLoS Genet.">
        <title>Genomic analysis of the necrotrophic fungal pathogens Sclerotinia sclerotiorum and Botrytis cinerea.</title>
        <authorList>
            <person name="Amselem J."/>
            <person name="Cuomo C.A."/>
            <person name="van Kan J.A."/>
            <person name="Viaud M."/>
            <person name="Benito E.P."/>
            <person name="Couloux A."/>
            <person name="Coutinho P.M."/>
            <person name="de Vries R.P."/>
            <person name="Dyer P.S."/>
            <person name="Fillinger S."/>
            <person name="Fournier E."/>
            <person name="Gout L."/>
            <person name="Hahn M."/>
            <person name="Kohn L."/>
            <person name="Lapalu N."/>
            <person name="Plummer K.M."/>
            <person name="Pradier J.M."/>
            <person name="Quevillon E."/>
            <person name="Sharon A."/>
            <person name="Simon A."/>
            <person name="ten Have A."/>
            <person name="Tudzynski B."/>
            <person name="Tudzynski P."/>
            <person name="Wincker P."/>
            <person name="Andrew M."/>
            <person name="Anthouard V."/>
            <person name="Beever R.E."/>
            <person name="Beffa R."/>
            <person name="Benoit I."/>
            <person name="Bouzid O."/>
            <person name="Brault B."/>
            <person name="Chen Z."/>
            <person name="Choquer M."/>
            <person name="Collemare J."/>
            <person name="Cotton P."/>
            <person name="Danchin E.G."/>
            <person name="Da Silva C."/>
            <person name="Gautier A."/>
            <person name="Giraud C."/>
            <person name="Giraud T."/>
            <person name="Gonzalez C."/>
            <person name="Grossetete S."/>
            <person name="Guldener U."/>
            <person name="Henrissat B."/>
            <person name="Howlett B.J."/>
            <person name="Kodira C."/>
            <person name="Kretschmer M."/>
            <person name="Lappartient A."/>
            <person name="Leroch M."/>
            <person name="Levis C."/>
            <person name="Mauceli E."/>
            <person name="Neuveglise C."/>
            <person name="Oeser B."/>
            <person name="Pearson M."/>
            <person name="Poulain J."/>
            <person name="Poussereau N."/>
            <person name="Quesneville H."/>
            <person name="Rascle C."/>
            <person name="Schumacher J."/>
            <person name="Segurens B."/>
            <person name="Sexton A."/>
            <person name="Silva E."/>
            <person name="Sirven C."/>
            <person name="Soanes D.M."/>
            <person name="Talbot N.J."/>
            <person name="Templeton M."/>
            <person name="Yandava C."/>
            <person name="Yarden O."/>
            <person name="Zeng Q."/>
            <person name="Rollins J.A."/>
            <person name="Lebrun M.H."/>
            <person name="Dickman M."/>
        </authorList>
    </citation>
    <scope>NUCLEOTIDE SEQUENCE [LARGE SCALE GENOMIC DNA]</scope>
    <source>
        <strain evidence="2 3">B05.10</strain>
    </source>
</reference>
<dbReference type="Gene3D" id="3.50.50.60">
    <property type="entry name" value="FAD/NAD(P)-binding domain"/>
    <property type="match status" value="1"/>
</dbReference>
<dbReference type="InterPro" id="IPR036188">
    <property type="entry name" value="FAD/NAD-bd_sf"/>
</dbReference>
<feature type="domain" description="FAD dependent oxidoreductase" evidence="1">
    <location>
        <begin position="73"/>
        <end position="488"/>
    </location>
</feature>
<dbReference type="Proteomes" id="UP000001798">
    <property type="component" value="Chromosome 7"/>
</dbReference>
<dbReference type="EMBL" id="CP009811">
    <property type="protein sequence ID" value="ATZ51477.1"/>
    <property type="molecule type" value="Genomic_DNA"/>
</dbReference>
<evidence type="ECO:0000313" key="3">
    <source>
        <dbReference type="Proteomes" id="UP000001798"/>
    </source>
</evidence>
<evidence type="ECO:0000259" key="1">
    <source>
        <dbReference type="Pfam" id="PF01266"/>
    </source>
</evidence>
<keyword evidence="3" id="KW-1185">Reference proteome</keyword>
<dbReference type="OrthoDB" id="429143at2759"/>
<dbReference type="OMA" id="LISAGEW"/>
<accession>A0A384JM79</accession>
<dbReference type="GO" id="GO:0005737">
    <property type="term" value="C:cytoplasm"/>
    <property type="evidence" value="ECO:0007669"/>
    <property type="project" value="TreeGrafter"/>
</dbReference>
<dbReference type="PANTHER" id="PTHR13847">
    <property type="entry name" value="SARCOSINE DEHYDROGENASE-RELATED"/>
    <property type="match status" value="1"/>
</dbReference>
<name>A0A384JM79_BOTFB</name>
<dbReference type="VEuPathDB" id="FungiDB:Bcin07g01080"/>